<dbReference type="Proteomes" id="UP000695562">
    <property type="component" value="Unassembled WGS sequence"/>
</dbReference>
<gene>
    <name evidence="1" type="ORF">CYY_009291</name>
</gene>
<evidence type="ECO:0000313" key="2">
    <source>
        <dbReference type="Proteomes" id="UP000695562"/>
    </source>
</evidence>
<accession>A0A8J4PKD9</accession>
<reference evidence="1" key="1">
    <citation type="submission" date="2020-01" db="EMBL/GenBank/DDBJ databases">
        <title>Development of genomics and gene disruption for Polysphondylium violaceum indicates a role for the polyketide synthase stlB in stalk morphogenesis.</title>
        <authorList>
            <person name="Narita B."/>
            <person name="Kawabe Y."/>
            <person name="Kin K."/>
            <person name="Saito T."/>
            <person name="Gibbs R."/>
            <person name="Kuspa A."/>
            <person name="Muzny D."/>
            <person name="Queller D."/>
            <person name="Richards S."/>
            <person name="Strassman J."/>
            <person name="Sucgang R."/>
            <person name="Worley K."/>
            <person name="Schaap P."/>
        </authorList>
    </citation>
    <scope>NUCLEOTIDE SEQUENCE</scope>
    <source>
        <strain evidence="1">QSvi11</strain>
    </source>
</reference>
<evidence type="ECO:0000313" key="1">
    <source>
        <dbReference type="EMBL" id="KAF2069387.1"/>
    </source>
</evidence>
<dbReference type="AlphaFoldDB" id="A0A8J4PKD9"/>
<keyword evidence="2" id="KW-1185">Reference proteome</keyword>
<protein>
    <submittedName>
        <fullName evidence="1">Uncharacterized protein</fullName>
    </submittedName>
</protein>
<name>A0A8J4PKD9_9MYCE</name>
<organism evidence="1 2">
    <name type="scientific">Polysphondylium violaceum</name>
    <dbReference type="NCBI Taxonomy" id="133409"/>
    <lineage>
        <taxon>Eukaryota</taxon>
        <taxon>Amoebozoa</taxon>
        <taxon>Evosea</taxon>
        <taxon>Eumycetozoa</taxon>
        <taxon>Dictyostelia</taxon>
        <taxon>Dictyosteliales</taxon>
        <taxon>Dictyosteliaceae</taxon>
        <taxon>Polysphondylium</taxon>
    </lineage>
</organism>
<comment type="caution">
    <text evidence="1">The sequence shown here is derived from an EMBL/GenBank/DDBJ whole genome shotgun (WGS) entry which is preliminary data.</text>
</comment>
<sequence>FMQVIYTDNLEAVKWMIENEYAHQVWWSSFDMSRETKNPEILRYLVVNGWCEVDFNLFWANDLPLFKNKPAYLQVMIDFSPHKQVQDIVNSLLKNYPDQSVLDILSPLIPDGFKIETNRVDFNVRDPSVIPVYQFIIARNLVDPHTQSLIQANLDRMVL</sequence>
<dbReference type="EMBL" id="AJWJ01000673">
    <property type="protein sequence ID" value="KAF2069387.1"/>
    <property type="molecule type" value="Genomic_DNA"/>
</dbReference>
<feature type="non-terminal residue" evidence="1">
    <location>
        <position position="1"/>
    </location>
</feature>
<proteinExistence type="predicted"/>